<feature type="domain" description="Origin recognition complex subunit 5 C-terminal" evidence="1">
    <location>
        <begin position="18"/>
        <end position="149"/>
    </location>
</feature>
<keyword evidence="3" id="KW-1185">Reference proteome</keyword>
<dbReference type="EMBL" id="MU825471">
    <property type="protein sequence ID" value="KAJ7388423.1"/>
    <property type="molecule type" value="Genomic_DNA"/>
</dbReference>
<dbReference type="InterPro" id="IPR020796">
    <property type="entry name" value="ORC5"/>
</dbReference>
<protein>
    <submittedName>
        <fullName evidence="2">Origin recognition complex subunit 5</fullName>
    </submittedName>
</protein>
<dbReference type="GO" id="GO:0005664">
    <property type="term" value="C:nuclear origin of replication recognition complex"/>
    <property type="evidence" value="ECO:0007669"/>
    <property type="project" value="TreeGrafter"/>
</dbReference>
<dbReference type="Proteomes" id="UP001163046">
    <property type="component" value="Unassembled WGS sequence"/>
</dbReference>
<dbReference type="GO" id="GO:0006270">
    <property type="term" value="P:DNA replication initiation"/>
    <property type="evidence" value="ECO:0007669"/>
    <property type="project" value="TreeGrafter"/>
</dbReference>
<dbReference type="Pfam" id="PF14630">
    <property type="entry name" value="ORC5_C"/>
    <property type="match status" value="1"/>
</dbReference>
<dbReference type="AlphaFoldDB" id="A0A9X0D7H0"/>
<evidence type="ECO:0000313" key="3">
    <source>
        <dbReference type="Proteomes" id="UP001163046"/>
    </source>
</evidence>
<proteinExistence type="predicted"/>
<comment type="caution">
    <text evidence="2">The sequence shown here is derived from an EMBL/GenBank/DDBJ whole genome shotgun (WGS) entry which is preliminary data.</text>
</comment>
<gene>
    <name evidence="2" type="primary">ORC5</name>
    <name evidence="2" type="ORF">OS493_037703</name>
</gene>
<dbReference type="InterPro" id="IPR047088">
    <property type="entry name" value="ORC5_C"/>
</dbReference>
<dbReference type="PANTHER" id="PTHR12705:SF0">
    <property type="entry name" value="ORIGIN RECOGNITION COMPLEX SUBUNIT 5"/>
    <property type="match status" value="1"/>
</dbReference>
<accession>A0A9X0D7H0</accession>
<evidence type="ECO:0000259" key="1">
    <source>
        <dbReference type="Pfam" id="PF14630"/>
    </source>
</evidence>
<dbReference type="GO" id="GO:0003688">
    <property type="term" value="F:DNA replication origin binding"/>
    <property type="evidence" value="ECO:0007669"/>
    <property type="project" value="TreeGrafter"/>
</dbReference>
<evidence type="ECO:0000313" key="2">
    <source>
        <dbReference type="EMBL" id="KAJ7388423.1"/>
    </source>
</evidence>
<dbReference type="OrthoDB" id="365981at2759"/>
<reference evidence="2" key="1">
    <citation type="submission" date="2023-01" db="EMBL/GenBank/DDBJ databases">
        <title>Genome assembly of the deep-sea coral Lophelia pertusa.</title>
        <authorList>
            <person name="Herrera S."/>
            <person name="Cordes E."/>
        </authorList>
    </citation>
    <scope>NUCLEOTIDE SEQUENCE</scope>
    <source>
        <strain evidence="2">USNM1676648</strain>
        <tissue evidence="2">Polyp</tissue>
    </source>
</reference>
<dbReference type="PANTHER" id="PTHR12705">
    <property type="entry name" value="ORIGIN RECOGNITION COMPLEX SUBUNIT 5"/>
    <property type="match status" value="1"/>
</dbReference>
<name>A0A9X0D7H0_9CNID</name>
<organism evidence="2 3">
    <name type="scientific">Desmophyllum pertusum</name>
    <dbReference type="NCBI Taxonomy" id="174260"/>
    <lineage>
        <taxon>Eukaryota</taxon>
        <taxon>Metazoa</taxon>
        <taxon>Cnidaria</taxon>
        <taxon>Anthozoa</taxon>
        <taxon>Hexacorallia</taxon>
        <taxon>Scleractinia</taxon>
        <taxon>Caryophylliina</taxon>
        <taxon>Caryophylliidae</taxon>
        <taxon>Desmophyllum</taxon>
    </lineage>
</organism>
<sequence length="153" mass="17211">MELCSLCAGIPIRTHMELPFYAKYLLIAAYLASYNPAHTDRRFFTKQGRRGLSSRAKAAAKGKKSNTQLTGPKNFQLDRLMAIFYSIVEENVAPSASILCQISSLVSLNLLAQITSDDQIDCPKYKCLVNFLSISEIAKQLQFDIVQYLYDFV</sequence>